<dbReference type="PROSITE" id="PS50111">
    <property type="entry name" value="CHEMOTAXIS_TRANSDUC_2"/>
    <property type="match status" value="1"/>
</dbReference>
<evidence type="ECO:0000256" key="6">
    <source>
        <dbReference type="PROSITE-ProRule" id="PRU00284"/>
    </source>
</evidence>
<proteinExistence type="inferred from homology"/>
<dbReference type="Pfam" id="PF00672">
    <property type="entry name" value="HAMP"/>
    <property type="match status" value="1"/>
</dbReference>
<dbReference type="SMART" id="SM00283">
    <property type="entry name" value="MA"/>
    <property type="match status" value="1"/>
</dbReference>
<gene>
    <name evidence="10" type="ORF">EV146_10863</name>
</gene>
<keyword evidence="7" id="KW-1133">Transmembrane helix</keyword>
<comment type="caution">
    <text evidence="10">The sequence shown here is derived from an EMBL/GenBank/DDBJ whole genome shotgun (WGS) entry which is preliminary data.</text>
</comment>
<evidence type="ECO:0000256" key="2">
    <source>
        <dbReference type="ARBA" id="ARBA00022475"/>
    </source>
</evidence>
<evidence type="ECO:0000256" key="1">
    <source>
        <dbReference type="ARBA" id="ARBA00004236"/>
    </source>
</evidence>
<evidence type="ECO:0000256" key="3">
    <source>
        <dbReference type="ARBA" id="ARBA00023136"/>
    </source>
</evidence>
<feature type="transmembrane region" description="Helical" evidence="7">
    <location>
        <begin position="12"/>
        <end position="34"/>
    </location>
</feature>
<accession>A0A4V2RD93</accession>
<evidence type="ECO:0000256" key="5">
    <source>
        <dbReference type="ARBA" id="ARBA00029447"/>
    </source>
</evidence>
<keyword evidence="2" id="KW-1003">Cell membrane</keyword>
<keyword evidence="3 7" id="KW-0472">Membrane</keyword>
<evidence type="ECO:0000256" key="4">
    <source>
        <dbReference type="ARBA" id="ARBA00023224"/>
    </source>
</evidence>
<dbReference type="GO" id="GO:0007165">
    <property type="term" value="P:signal transduction"/>
    <property type="evidence" value="ECO:0007669"/>
    <property type="project" value="UniProtKB-KW"/>
</dbReference>
<dbReference type="GO" id="GO:0005886">
    <property type="term" value="C:plasma membrane"/>
    <property type="evidence" value="ECO:0007669"/>
    <property type="project" value="UniProtKB-SubCell"/>
</dbReference>
<dbReference type="SMART" id="SM00304">
    <property type="entry name" value="HAMP"/>
    <property type="match status" value="1"/>
</dbReference>
<dbReference type="Pfam" id="PF00015">
    <property type="entry name" value="MCPsignal"/>
    <property type="match status" value="1"/>
</dbReference>
<dbReference type="AlphaFoldDB" id="A0A4V2RD93"/>
<protein>
    <submittedName>
        <fullName evidence="10">Methyl-accepting chemotaxis protein</fullName>
    </submittedName>
</protein>
<feature type="domain" description="HAMP" evidence="9">
    <location>
        <begin position="207"/>
        <end position="260"/>
    </location>
</feature>
<dbReference type="InterPro" id="IPR004089">
    <property type="entry name" value="MCPsignal_dom"/>
</dbReference>
<evidence type="ECO:0000259" key="9">
    <source>
        <dbReference type="PROSITE" id="PS50885"/>
    </source>
</evidence>
<organism evidence="10 11">
    <name type="scientific">Mesobacillus foraminis</name>
    <dbReference type="NCBI Taxonomy" id="279826"/>
    <lineage>
        <taxon>Bacteria</taxon>
        <taxon>Bacillati</taxon>
        <taxon>Bacillota</taxon>
        <taxon>Bacilli</taxon>
        <taxon>Bacillales</taxon>
        <taxon>Bacillaceae</taxon>
        <taxon>Mesobacillus</taxon>
    </lineage>
</organism>
<dbReference type="CDD" id="cd11386">
    <property type="entry name" value="MCP_signal"/>
    <property type="match status" value="1"/>
</dbReference>
<dbReference type="SUPFAM" id="SSF58104">
    <property type="entry name" value="Methyl-accepting chemotaxis protein (MCP) signaling domain"/>
    <property type="match status" value="1"/>
</dbReference>
<dbReference type="Gene3D" id="1.10.287.950">
    <property type="entry name" value="Methyl-accepting chemotaxis protein"/>
    <property type="match status" value="1"/>
</dbReference>
<dbReference type="Proteomes" id="UP000295689">
    <property type="component" value="Unassembled WGS sequence"/>
</dbReference>
<evidence type="ECO:0000313" key="11">
    <source>
        <dbReference type="Proteomes" id="UP000295689"/>
    </source>
</evidence>
<comment type="similarity">
    <text evidence="5">Belongs to the methyl-accepting chemotaxis (MCP) protein family.</text>
</comment>
<dbReference type="RefSeq" id="WP_132007843.1">
    <property type="nucleotide sequence ID" value="NZ_JABUHM010000007.1"/>
</dbReference>
<keyword evidence="11" id="KW-1185">Reference proteome</keyword>
<evidence type="ECO:0000259" key="8">
    <source>
        <dbReference type="PROSITE" id="PS50111"/>
    </source>
</evidence>
<dbReference type="EMBL" id="SLVV01000008">
    <property type="protein sequence ID" value="TCN23960.1"/>
    <property type="molecule type" value="Genomic_DNA"/>
</dbReference>
<name>A0A4V2RD93_9BACI</name>
<dbReference type="CDD" id="cd06225">
    <property type="entry name" value="HAMP"/>
    <property type="match status" value="1"/>
</dbReference>
<feature type="transmembrane region" description="Helical" evidence="7">
    <location>
        <begin position="188"/>
        <end position="210"/>
    </location>
</feature>
<sequence>MKGLLNFKSIRAKLMASFMLITLLVLGFGFYLIYSIQEMKQQTEEIADKEIPLLATDMKILSILGSNQSALRGYVIHGDEGNKGTYQALKEVNFQFLEDLLKQSEDPSAKELAEQVKEIYTLADSEFFPAYESKGAAEARRVLTEKIDPLIDKTSNSFMELALAREKESKERSQLALGYAEDTTTFSIIFGAVLMLVVISGSFIISGSIAKPIHRLKERMDLIADGDLSNEPLAAESKDEVGMLVHTANKVSENLKGMFLKINQVSEALSNQSRSLTDASNGVKEGSHQVAVTMQELSIGSESQARTTTEIASSMGMFTNKLEEANHSGGEVYAASQQVLELSMEGSQLMKSSITQMGHIDEIVNVAVVKVKGLGEQSQEITELVGVIKEIAEQTKILALNAAIEAARAGEHGAGFAIVSDEVRKLADQVALSVRDISGIVDSIQTETRAVTDSLNNGYIEVEKGKNQITTTGETFEQINHSLVEMANGVQKISHNLGDIAGNSHDINKSIEEIAAISEESAAGIEETSASVQETASSMEEVSASAVHLTGLAGDLKQLVNRFKL</sequence>
<reference evidence="10 11" key="1">
    <citation type="journal article" date="2015" name="Stand. Genomic Sci.">
        <title>Genomic Encyclopedia of Bacterial and Archaeal Type Strains, Phase III: the genomes of soil and plant-associated and newly described type strains.</title>
        <authorList>
            <person name="Whitman W.B."/>
            <person name="Woyke T."/>
            <person name="Klenk H.P."/>
            <person name="Zhou Y."/>
            <person name="Lilburn T.G."/>
            <person name="Beck B.J."/>
            <person name="De Vos P."/>
            <person name="Vandamme P."/>
            <person name="Eisen J.A."/>
            <person name="Garrity G."/>
            <person name="Hugenholtz P."/>
            <person name="Kyrpides N.C."/>
        </authorList>
    </citation>
    <scope>NUCLEOTIDE SEQUENCE [LARGE SCALE GENOMIC DNA]</scope>
    <source>
        <strain evidence="10 11">CV53</strain>
    </source>
</reference>
<dbReference type="PANTHER" id="PTHR32089">
    <property type="entry name" value="METHYL-ACCEPTING CHEMOTAXIS PROTEIN MCPB"/>
    <property type="match status" value="1"/>
</dbReference>
<dbReference type="PROSITE" id="PS50885">
    <property type="entry name" value="HAMP"/>
    <property type="match status" value="1"/>
</dbReference>
<comment type="subcellular location">
    <subcellularLocation>
        <location evidence="1">Cell membrane</location>
    </subcellularLocation>
</comment>
<dbReference type="InterPro" id="IPR003660">
    <property type="entry name" value="HAMP_dom"/>
</dbReference>
<keyword evidence="7" id="KW-0812">Transmembrane</keyword>
<evidence type="ECO:0000313" key="10">
    <source>
        <dbReference type="EMBL" id="TCN23960.1"/>
    </source>
</evidence>
<dbReference type="PANTHER" id="PTHR32089:SF112">
    <property type="entry name" value="LYSOZYME-LIKE PROTEIN-RELATED"/>
    <property type="match status" value="1"/>
</dbReference>
<keyword evidence="4 6" id="KW-0807">Transducer</keyword>
<evidence type="ECO:0000256" key="7">
    <source>
        <dbReference type="SAM" id="Phobius"/>
    </source>
</evidence>
<feature type="domain" description="Methyl-accepting transducer" evidence="8">
    <location>
        <begin position="279"/>
        <end position="529"/>
    </location>
</feature>